<protein>
    <submittedName>
        <fullName evidence="1">Uncharacterized protein</fullName>
    </submittedName>
</protein>
<sequence>MASDLNEVHLKSYSGWEKINIVHRYFDSTSGGTITPLFIKNGDFYETKWDNSSRSYDTKVEIELEWAGGKKVLEIVDHTEAVYMGTWFPAFSDIKYNLIERVLIITTTIGKPAENP</sequence>
<dbReference type="EMBL" id="FOPC01000011">
    <property type="protein sequence ID" value="SFG95063.1"/>
    <property type="molecule type" value="Genomic_DNA"/>
</dbReference>
<proteinExistence type="predicted"/>
<dbReference type="Proteomes" id="UP000199642">
    <property type="component" value="Unassembled WGS sequence"/>
</dbReference>
<keyword evidence="2" id="KW-1185">Reference proteome</keyword>
<gene>
    <name evidence="1" type="ORF">SAMN04487988_11185</name>
</gene>
<name>A0A1I2W136_9BACT</name>
<dbReference type="AlphaFoldDB" id="A0A1I2W136"/>
<evidence type="ECO:0000313" key="1">
    <source>
        <dbReference type="EMBL" id="SFG95063.1"/>
    </source>
</evidence>
<reference evidence="2" key="1">
    <citation type="submission" date="2016-10" db="EMBL/GenBank/DDBJ databases">
        <authorList>
            <person name="Varghese N."/>
            <person name="Submissions S."/>
        </authorList>
    </citation>
    <scope>NUCLEOTIDE SEQUENCE [LARGE SCALE GENOMIC DNA]</scope>
    <source>
        <strain evidence="2">DSM 19315</strain>
    </source>
</reference>
<accession>A0A1I2W136</accession>
<organism evidence="1 2">
    <name type="scientific">Algoriphagus hitonicola</name>
    <dbReference type="NCBI Taxonomy" id="435880"/>
    <lineage>
        <taxon>Bacteria</taxon>
        <taxon>Pseudomonadati</taxon>
        <taxon>Bacteroidota</taxon>
        <taxon>Cytophagia</taxon>
        <taxon>Cytophagales</taxon>
        <taxon>Cyclobacteriaceae</taxon>
        <taxon>Algoriphagus</taxon>
    </lineage>
</organism>
<evidence type="ECO:0000313" key="2">
    <source>
        <dbReference type="Proteomes" id="UP000199642"/>
    </source>
</evidence>
<dbReference type="RefSeq" id="WP_092792989.1">
    <property type="nucleotide sequence ID" value="NZ_FOPC01000011.1"/>
</dbReference>